<dbReference type="AlphaFoldDB" id="A0A6A6SQI1"/>
<keyword evidence="3" id="KW-1185">Reference proteome</keyword>
<evidence type="ECO:0000313" key="2">
    <source>
        <dbReference type="EMBL" id="KAF2650106.1"/>
    </source>
</evidence>
<reference evidence="2" key="1">
    <citation type="journal article" date="2020" name="Stud. Mycol.">
        <title>101 Dothideomycetes genomes: a test case for predicting lifestyles and emergence of pathogens.</title>
        <authorList>
            <person name="Haridas S."/>
            <person name="Albert R."/>
            <person name="Binder M."/>
            <person name="Bloem J."/>
            <person name="Labutti K."/>
            <person name="Salamov A."/>
            <person name="Andreopoulos B."/>
            <person name="Baker S."/>
            <person name="Barry K."/>
            <person name="Bills G."/>
            <person name="Bluhm B."/>
            <person name="Cannon C."/>
            <person name="Castanera R."/>
            <person name="Culley D."/>
            <person name="Daum C."/>
            <person name="Ezra D."/>
            <person name="Gonzalez J."/>
            <person name="Henrissat B."/>
            <person name="Kuo A."/>
            <person name="Liang C."/>
            <person name="Lipzen A."/>
            <person name="Lutzoni F."/>
            <person name="Magnuson J."/>
            <person name="Mondo S."/>
            <person name="Nolan M."/>
            <person name="Ohm R."/>
            <person name="Pangilinan J."/>
            <person name="Park H.-J."/>
            <person name="Ramirez L."/>
            <person name="Alfaro M."/>
            <person name="Sun H."/>
            <person name="Tritt A."/>
            <person name="Yoshinaga Y."/>
            <person name="Zwiers L.-H."/>
            <person name="Turgeon B."/>
            <person name="Goodwin S."/>
            <person name="Spatafora J."/>
            <person name="Crous P."/>
            <person name="Grigoriev I."/>
        </authorList>
    </citation>
    <scope>NUCLEOTIDE SEQUENCE</scope>
    <source>
        <strain evidence="2">CBS 122681</strain>
    </source>
</reference>
<dbReference type="OrthoDB" id="3692961at2759"/>
<evidence type="ECO:0008006" key="4">
    <source>
        <dbReference type="Google" id="ProtNLM"/>
    </source>
</evidence>
<dbReference type="EMBL" id="MU004467">
    <property type="protein sequence ID" value="KAF2650106.1"/>
    <property type="molecule type" value="Genomic_DNA"/>
</dbReference>
<feature type="chain" id="PRO_5025364212" description="Extracellular membrane protein CFEM domain-containing protein" evidence="1">
    <location>
        <begin position="17"/>
        <end position="156"/>
    </location>
</feature>
<name>A0A6A6SQI1_9PLEO</name>
<dbReference type="Proteomes" id="UP000799324">
    <property type="component" value="Unassembled WGS sequence"/>
</dbReference>
<proteinExistence type="predicted"/>
<keyword evidence="1" id="KW-0732">Signal</keyword>
<evidence type="ECO:0000313" key="3">
    <source>
        <dbReference type="Proteomes" id="UP000799324"/>
    </source>
</evidence>
<accession>A0A6A6SQI1</accession>
<protein>
    <recommendedName>
        <fullName evidence="4">Extracellular membrane protein CFEM domain-containing protein</fullName>
    </recommendedName>
</protein>
<feature type="signal peptide" evidence="1">
    <location>
        <begin position="1"/>
        <end position="16"/>
    </location>
</feature>
<organism evidence="2 3">
    <name type="scientific">Lophiostoma macrostomum CBS 122681</name>
    <dbReference type="NCBI Taxonomy" id="1314788"/>
    <lineage>
        <taxon>Eukaryota</taxon>
        <taxon>Fungi</taxon>
        <taxon>Dikarya</taxon>
        <taxon>Ascomycota</taxon>
        <taxon>Pezizomycotina</taxon>
        <taxon>Dothideomycetes</taxon>
        <taxon>Pleosporomycetidae</taxon>
        <taxon>Pleosporales</taxon>
        <taxon>Lophiostomataceae</taxon>
        <taxon>Lophiostoma</taxon>
    </lineage>
</organism>
<gene>
    <name evidence="2" type="ORF">K491DRAFT_683286</name>
</gene>
<sequence length="156" mass="16383">MRAAFVLAGLVALVAAVPQPQANPTVPVPASTSLNVIVTGIPSLAPSGIFGNATTSKTHHPHSEQIPSLMKPCDCPDVKTVAYPCWATDSLQKCNFEEIHSWGCWTSAAFGCPSPTRECSALYTPAPPITTGKHPCDLGPGGGFRPEPTTEAVYRL</sequence>
<evidence type="ECO:0000256" key="1">
    <source>
        <dbReference type="SAM" id="SignalP"/>
    </source>
</evidence>